<dbReference type="InterPro" id="IPR003374">
    <property type="entry name" value="ApbE-like_sf"/>
</dbReference>
<reference evidence="11 12" key="1">
    <citation type="journal article" date="2017" name="BMC Genomics">
        <title>Comparative genomic and phylogenomic analyses of the Bifidobacteriaceae family.</title>
        <authorList>
            <person name="Lugli G.A."/>
            <person name="Milani C."/>
            <person name="Turroni F."/>
            <person name="Duranti S."/>
            <person name="Mancabelli L."/>
            <person name="Mangifesta M."/>
            <person name="Ferrario C."/>
            <person name="Modesto M."/>
            <person name="Mattarelli P."/>
            <person name="Jiri K."/>
            <person name="van Sinderen D."/>
            <person name="Ventura M."/>
        </authorList>
    </citation>
    <scope>NUCLEOTIDE SEQUENCE [LARGE SCALE GENOMIC DNA]</scope>
    <source>
        <strain evidence="11 12">DSM 100202</strain>
    </source>
</reference>
<evidence type="ECO:0000256" key="3">
    <source>
        <dbReference type="ARBA" id="ARBA00016337"/>
    </source>
</evidence>
<evidence type="ECO:0000256" key="9">
    <source>
        <dbReference type="ARBA" id="ARBA00031306"/>
    </source>
</evidence>
<evidence type="ECO:0000256" key="7">
    <source>
        <dbReference type="ARBA" id="ARBA00022827"/>
    </source>
</evidence>
<sequence>MKKCIGTPLFHTNNGTLSGYDDGMSGLSERMPHVLQFPGALGTGMIVRLGRNATSTAPQLSGLHADIAVLINEYESVLSRFRDDSLLTAMGRAPHGGTFDFPDWTAGLFDLYDALCDATDGAIDPCIGEDLIRLGYDAQYSFTLEADATARLGAVHGRPTWRDDVKRVGQHGTTLITRRAVHLDVGACGKGYLVDLIAELISTPELLIDAGGDLRIRSVQPVTIALEDPDNTANAIGTASLTTGSFCASAPSRRHWQASGQLALHHLLNAIDGQPVCDVAATWVALDRASANYPTALADGLATALFVAEPDALAARFPFACALLRPDRTAVVSRNFPGQLFIRR</sequence>
<keyword evidence="7" id="KW-0274">FAD</keyword>
<evidence type="ECO:0000256" key="2">
    <source>
        <dbReference type="ARBA" id="ARBA00011955"/>
    </source>
</evidence>
<keyword evidence="8" id="KW-0460">Magnesium</keyword>
<evidence type="ECO:0000313" key="12">
    <source>
        <dbReference type="Proteomes" id="UP000216074"/>
    </source>
</evidence>
<proteinExistence type="predicted"/>
<keyword evidence="4" id="KW-0285">Flavoprotein</keyword>
<organism evidence="11 12">
    <name type="scientific">Bifidobacterium hapali</name>
    <dbReference type="NCBI Taxonomy" id="1630172"/>
    <lineage>
        <taxon>Bacteria</taxon>
        <taxon>Bacillati</taxon>
        <taxon>Actinomycetota</taxon>
        <taxon>Actinomycetes</taxon>
        <taxon>Bifidobacteriales</taxon>
        <taxon>Bifidobacteriaceae</taxon>
        <taxon>Bifidobacterium</taxon>
    </lineage>
</organism>
<dbReference type="GO" id="GO:0046872">
    <property type="term" value="F:metal ion binding"/>
    <property type="evidence" value="ECO:0007669"/>
    <property type="project" value="UniProtKB-KW"/>
</dbReference>
<dbReference type="PANTHER" id="PTHR30040">
    <property type="entry name" value="THIAMINE BIOSYNTHESIS LIPOPROTEIN APBE"/>
    <property type="match status" value="1"/>
</dbReference>
<dbReference type="EC" id="2.7.1.180" evidence="2"/>
<keyword evidence="5" id="KW-0808">Transferase</keyword>
<dbReference type="Pfam" id="PF02424">
    <property type="entry name" value="ApbE"/>
    <property type="match status" value="1"/>
</dbReference>
<evidence type="ECO:0000256" key="5">
    <source>
        <dbReference type="ARBA" id="ARBA00022679"/>
    </source>
</evidence>
<dbReference type="Proteomes" id="UP000216074">
    <property type="component" value="Unassembled WGS sequence"/>
</dbReference>
<keyword evidence="12" id="KW-1185">Reference proteome</keyword>
<evidence type="ECO:0000313" key="11">
    <source>
        <dbReference type="EMBL" id="OZG63959.1"/>
    </source>
</evidence>
<dbReference type="GO" id="GO:0016740">
    <property type="term" value="F:transferase activity"/>
    <property type="evidence" value="ECO:0007669"/>
    <property type="project" value="UniProtKB-KW"/>
</dbReference>
<dbReference type="AlphaFoldDB" id="A0A261FXP3"/>
<keyword evidence="6" id="KW-0479">Metal-binding</keyword>
<comment type="cofactor">
    <cofactor evidence="1">
        <name>Mg(2+)</name>
        <dbReference type="ChEBI" id="CHEBI:18420"/>
    </cofactor>
</comment>
<name>A0A261FXP3_9BIFI</name>
<evidence type="ECO:0000256" key="8">
    <source>
        <dbReference type="ARBA" id="ARBA00022842"/>
    </source>
</evidence>
<evidence type="ECO:0000256" key="4">
    <source>
        <dbReference type="ARBA" id="ARBA00022630"/>
    </source>
</evidence>
<keyword evidence="11" id="KW-0449">Lipoprotein</keyword>
<comment type="caution">
    <text evidence="11">The sequence shown here is derived from an EMBL/GenBank/DDBJ whole genome shotgun (WGS) entry which is preliminary data.</text>
</comment>
<gene>
    <name evidence="11" type="ORF">BHAP_1462</name>
</gene>
<accession>A0A261FXP3</accession>
<dbReference type="SUPFAM" id="SSF143631">
    <property type="entry name" value="ApbE-like"/>
    <property type="match status" value="1"/>
</dbReference>
<dbReference type="InterPro" id="IPR024932">
    <property type="entry name" value="ApbE"/>
</dbReference>
<evidence type="ECO:0000256" key="10">
    <source>
        <dbReference type="ARBA" id="ARBA00048540"/>
    </source>
</evidence>
<dbReference type="Gene3D" id="3.10.520.10">
    <property type="entry name" value="ApbE-like domains"/>
    <property type="match status" value="1"/>
</dbReference>
<dbReference type="EMBL" id="MWWY01000026">
    <property type="protein sequence ID" value="OZG63959.1"/>
    <property type="molecule type" value="Genomic_DNA"/>
</dbReference>
<comment type="catalytic activity">
    <reaction evidence="10">
        <text>L-threonyl-[protein] + FAD = FMN-L-threonyl-[protein] + AMP + H(+)</text>
        <dbReference type="Rhea" id="RHEA:36847"/>
        <dbReference type="Rhea" id="RHEA-COMP:11060"/>
        <dbReference type="Rhea" id="RHEA-COMP:11061"/>
        <dbReference type="ChEBI" id="CHEBI:15378"/>
        <dbReference type="ChEBI" id="CHEBI:30013"/>
        <dbReference type="ChEBI" id="CHEBI:57692"/>
        <dbReference type="ChEBI" id="CHEBI:74257"/>
        <dbReference type="ChEBI" id="CHEBI:456215"/>
        <dbReference type="EC" id="2.7.1.180"/>
    </reaction>
</comment>
<evidence type="ECO:0000256" key="6">
    <source>
        <dbReference type="ARBA" id="ARBA00022723"/>
    </source>
</evidence>
<evidence type="ECO:0000256" key="1">
    <source>
        <dbReference type="ARBA" id="ARBA00001946"/>
    </source>
</evidence>
<protein>
    <recommendedName>
        <fullName evidence="3">FAD:protein FMN transferase</fullName>
        <ecNumber evidence="2">2.7.1.180</ecNumber>
    </recommendedName>
    <alternativeName>
        <fullName evidence="9">Flavin transferase</fullName>
    </alternativeName>
</protein>
<dbReference type="PANTHER" id="PTHR30040:SF2">
    <property type="entry name" value="FAD:PROTEIN FMN TRANSFERASE"/>
    <property type="match status" value="1"/>
</dbReference>